<organism evidence="1 2">
    <name type="scientific">Microcystis aeruginosa NIES-4285</name>
    <dbReference type="NCBI Taxonomy" id="2497681"/>
    <lineage>
        <taxon>Bacteria</taxon>
        <taxon>Bacillati</taxon>
        <taxon>Cyanobacteriota</taxon>
        <taxon>Cyanophyceae</taxon>
        <taxon>Oscillatoriophycideae</taxon>
        <taxon>Chroococcales</taxon>
        <taxon>Microcystaceae</taxon>
        <taxon>Microcystis</taxon>
    </lineage>
</organism>
<comment type="caution">
    <text evidence="1">The sequence shown here is derived from an EMBL/GenBank/DDBJ whole genome shotgun (WGS) entry which is preliminary data.</text>
</comment>
<dbReference type="AlphaFoldDB" id="A0A402DIR7"/>
<protein>
    <submittedName>
        <fullName evidence="1">Uncharacterized protein</fullName>
    </submittedName>
</protein>
<proteinExistence type="predicted"/>
<evidence type="ECO:0000313" key="1">
    <source>
        <dbReference type="EMBL" id="GCE62039.1"/>
    </source>
</evidence>
<accession>A0A402DIR7</accession>
<reference evidence="2" key="1">
    <citation type="submission" date="2018-12" db="EMBL/GenBank/DDBJ databases">
        <title>Genome sequence of Microcystis aeruginosa NIES-4285.</title>
        <authorList>
            <person name="Tanabe Y."/>
        </authorList>
    </citation>
    <scope>NUCLEOTIDE SEQUENCE [LARGE SCALE GENOMIC DNA]</scope>
    <source>
        <strain evidence="2">NIES-4285</strain>
    </source>
</reference>
<evidence type="ECO:0000313" key="2">
    <source>
        <dbReference type="Proteomes" id="UP000289660"/>
    </source>
</evidence>
<dbReference type="RefSeq" id="WP_130758170.1">
    <property type="nucleotide sequence ID" value="NZ_BIFY01000102.1"/>
</dbReference>
<dbReference type="EMBL" id="BIFY01000102">
    <property type="protein sequence ID" value="GCE62039.1"/>
    <property type="molecule type" value="Genomic_DNA"/>
</dbReference>
<sequence length="220" mass="25058">METTIVDIDLQRQQLETCLHLFNPLLTYQQERFEYLLAEYKLNRVSEVHSKPLIVKSGSNVVISTTLDLQTPFQPCLRITKNLDQFKVWIGMPNSLFEEEVFSFTKELPSNSCIPESFADKSSFSLAEEKDIQRASYAYLFGNSKLVDGYKEIIEKFYAPFEVAVCAIEKIVIESGGSLIIQGSRPALLILRELEILQGGNIKIYAPTNMTVQKLYKLSN</sequence>
<dbReference type="Proteomes" id="UP000289660">
    <property type="component" value="Unassembled WGS sequence"/>
</dbReference>
<name>A0A402DIR7_MICAE</name>
<gene>
    <name evidence="1" type="ORF">MiAbB_03983</name>
</gene>